<dbReference type="InterPro" id="IPR003959">
    <property type="entry name" value="ATPase_AAA_core"/>
</dbReference>
<dbReference type="SUPFAM" id="SSF52540">
    <property type="entry name" value="P-loop containing nucleoside triphosphate hydrolases"/>
    <property type="match status" value="1"/>
</dbReference>
<evidence type="ECO:0000259" key="2">
    <source>
        <dbReference type="Pfam" id="PF13476"/>
    </source>
</evidence>
<dbReference type="Pfam" id="PF13476">
    <property type="entry name" value="AAA_23"/>
    <property type="match status" value="1"/>
</dbReference>
<dbReference type="Gene3D" id="3.40.50.300">
    <property type="entry name" value="P-loop containing nucleotide triphosphate hydrolases"/>
    <property type="match status" value="1"/>
</dbReference>
<evidence type="ECO:0000313" key="4">
    <source>
        <dbReference type="Proteomes" id="UP001228113"/>
    </source>
</evidence>
<dbReference type="PANTHER" id="PTHR43581">
    <property type="entry name" value="ATP/GTP PHOSPHATASE"/>
    <property type="match status" value="1"/>
</dbReference>
<dbReference type="Pfam" id="PF13304">
    <property type="entry name" value="AAA_21"/>
    <property type="match status" value="1"/>
</dbReference>
<organism evidence="3 4">
    <name type="scientific">Mesoterricola sediminis</name>
    <dbReference type="NCBI Taxonomy" id="2927980"/>
    <lineage>
        <taxon>Bacteria</taxon>
        <taxon>Pseudomonadati</taxon>
        <taxon>Acidobacteriota</taxon>
        <taxon>Holophagae</taxon>
        <taxon>Holophagales</taxon>
        <taxon>Holophagaceae</taxon>
        <taxon>Mesoterricola</taxon>
    </lineage>
</organism>
<dbReference type="InterPro" id="IPR051396">
    <property type="entry name" value="Bact_Antivir_Def_Nuclease"/>
</dbReference>
<gene>
    <name evidence="3" type="ORF">METESE_11560</name>
</gene>
<accession>A0AA48H585</accession>
<protein>
    <submittedName>
        <fullName evidence="3">Uncharacterized protein</fullName>
    </submittedName>
</protein>
<proteinExistence type="predicted"/>
<dbReference type="InterPro" id="IPR027417">
    <property type="entry name" value="P-loop_NTPase"/>
</dbReference>
<dbReference type="GO" id="GO:0016887">
    <property type="term" value="F:ATP hydrolysis activity"/>
    <property type="evidence" value="ECO:0007669"/>
    <property type="project" value="InterPro"/>
</dbReference>
<name>A0AA48H585_9BACT</name>
<dbReference type="KEGG" id="msea:METESE_11560"/>
<dbReference type="EMBL" id="AP027081">
    <property type="protein sequence ID" value="BDU76198.1"/>
    <property type="molecule type" value="Genomic_DNA"/>
</dbReference>
<dbReference type="GO" id="GO:0005524">
    <property type="term" value="F:ATP binding"/>
    <property type="evidence" value="ECO:0007669"/>
    <property type="project" value="InterPro"/>
</dbReference>
<dbReference type="RefSeq" id="WP_316411252.1">
    <property type="nucleotide sequence ID" value="NZ_AP027081.1"/>
</dbReference>
<feature type="domain" description="Rad50/SbcC-type AAA" evidence="2">
    <location>
        <begin position="5"/>
        <end position="46"/>
    </location>
</feature>
<sequence length="526" mass="60088">MRVRKIQLKTFKRFDDLTIDLGDEPRKIIVMVGPNGCGKSSVFDAFEEKQKDFRPWGGEDASFYSKAFFYTDETKKASTYNRNNSILIEFYPPNAQSSRKTFYIRTAYRFTSKLNVQTLSAMASIFETRDEPLSSIALDGRLDANYKRLLSASYSAFEAGDKTGNQVRAELIGSINVILEKILDIKISSLGNIMDRKGEFYFEKGNATNFPYSNLSAGEKEVVDIILDIIIKKNDYDNTVFCIDEPELHLNTSVQKKLLIEIEKLIPENCQLWVATHSIGFMKAAQDELKEKVQVLDFSEKDYFTGSHTITPIRTTRKNWQRIFKTALEDLTGLLSPRKIIYCEGRDQPRRDGTERGFDANVLNGIFSEKYPDVLFVSSGGNTELDQRSEIAISILSKVFDGLDILVLKDRDMASGKNTTAHDRDVYLKNNPSNHRVFVRWEIENYLFDKEVLKKYCNLNALTFDEASYDGFVVDIENQNIKDETGRIKNYCGIVSSINAEKFKQELAKVITPEMTVFAELESCIF</sequence>
<evidence type="ECO:0000259" key="1">
    <source>
        <dbReference type="Pfam" id="PF13304"/>
    </source>
</evidence>
<reference evidence="3" key="1">
    <citation type="journal article" date="2023" name="Int. J. Syst. Evol. Microbiol.">
        <title>Mesoterricola silvestris gen. nov., sp. nov., Mesoterricola sediminis sp. nov., Geothrix oryzae sp. nov., Geothrix edaphica sp. nov., Geothrix rubra sp. nov., and Geothrix limicola sp. nov., six novel members of Acidobacteriota isolated from soils.</title>
        <authorList>
            <person name="Itoh H."/>
            <person name="Sugisawa Y."/>
            <person name="Mise K."/>
            <person name="Xu Z."/>
            <person name="Kuniyasu M."/>
            <person name="Ushijima N."/>
            <person name="Kawano K."/>
            <person name="Kobayashi E."/>
            <person name="Shiratori Y."/>
            <person name="Masuda Y."/>
            <person name="Senoo K."/>
        </authorList>
    </citation>
    <scope>NUCLEOTIDE SEQUENCE</scope>
    <source>
        <strain evidence="3">W786</strain>
    </source>
</reference>
<evidence type="ECO:0000313" key="3">
    <source>
        <dbReference type="EMBL" id="BDU76198.1"/>
    </source>
</evidence>
<keyword evidence="4" id="KW-1185">Reference proteome</keyword>
<dbReference type="Proteomes" id="UP001228113">
    <property type="component" value="Chromosome"/>
</dbReference>
<dbReference type="PANTHER" id="PTHR43581:SF2">
    <property type="entry name" value="EXCINUCLEASE ATPASE SUBUNIT"/>
    <property type="match status" value="1"/>
</dbReference>
<feature type="domain" description="ATPase AAA-type core" evidence="1">
    <location>
        <begin position="76"/>
        <end position="282"/>
    </location>
</feature>
<dbReference type="AlphaFoldDB" id="A0AA48H585"/>
<dbReference type="InterPro" id="IPR038729">
    <property type="entry name" value="Rad50/SbcC_AAA"/>
</dbReference>